<dbReference type="Pfam" id="PF00293">
    <property type="entry name" value="NUDIX"/>
    <property type="match status" value="1"/>
</dbReference>
<dbReference type="PROSITE" id="PS51462">
    <property type="entry name" value="NUDIX"/>
    <property type="match status" value="1"/>
</dbReference>
<gene>
    <name evidence="4" type="ORF">A2983_02915</name>
</gene>
<dbReference type="CDD" id="cd04683">
    <property type="entry name" value="NUDIX_Hydrolase"/>
    <property type="match status" value="1"/>
</dbReference>
<protein>
    <recommendedName>
        <fullName evidence="3">Nudix hydrolase domain-containing protein</fullName>
    </recommendedName>
</protein>
<keyword evidence="2" id="KW-0378">Hydrolase</keyword>
<sequence>MVDAQKNYFRVIPAVFLILVRNNKILLLRRTNTGHMDGHYSMIAGHLEPGETLREAMQREAKEESSVSVALDDLELSSIDHRVVDERVNYFFVARKWEGEPQNLEPKKCDDLSWFNLANLPENTIYYIREAIENYKKNKRYSDFS</sequence>
<accession>A0A1F6N4C4</accession>
<evidence type="ECO:0000313" key="5">
    <source>
        <dbReference type="Proteomes" id="UP000177040"/>
    </source>
</evidence>
<comment type="caution">
    <text evidence="4">The sequence shown here is derived from an EMBL/GenBank/DDBJ whole genome shotgun (WGS) entry which is preliminary data.</text>
</comment>
<dbReference type="Gene3D" id="3.90.79.10">
    <property type="entry name" value="Nucleoside Triphosphate Pyrophosphohydrolase"/>
    <property type="match status" value="1"/>
</dbReference>
<evidence type="ECO:0000256" key="1">
    <source>
        <dbReference type="ARBA" id="ARBA00001946"/>
    </source>
</evidence>
<dbReference type="SUPFAM" id="SSF55811">
    <property type="entry name" value="Nudix"/>
    <property type="match status" value="1"/>
</dbReference>
<evidence type="ECO:0000313" key="4">
    <source>
        <dbReference type="EMBL" id="OGH78588.1"/>
    </source>
</evidence>
<dbReference type="AlphaFoldDB" id="A0A1F6N4C4"/>
<dbReference type="InterPro" id="IPR015797">
    <property type="entry name" value="NUDIX_hydrolase-like_dom_sf"/>
</dbReference>
<comment type="cofactor">
    <cofactor evidence="1">
        <name>Mg(2+)</name>
        <dbReference type="ChEBI" id="CHEBI:18420"/>
    </cofactor>
</comment>
<dbReference type="EMBL" id="MFQH01000006">
    <property type="protein sequence ID" value="OGH78588.1"/>
    <property type="molecule type" value="Genomic_DNA"/>
</dbReference>
<feature type="domain" description="Nudix hydrolase" evidence="3">
    <location>
        <begin position="10"/>
        <end position="137"/>
    </location>
</feature>
<evidence type="ECO:0000259" key="3">
    <source>
        <dbReference type="PROSITE" id="PS51462"/>
    </source>
</evidence>
<dbReference type="GO" id="GO:0016787">
    <property type="term" value="F:hydrolase activity"/>
    <property type="evidence" value="ECO:0007669"/>
    <property type="project" value="UniProtKB-KW"/>
</dbReference>
<dbReference type="InterPro" id="IPR000086">
    <property type="entry name" value="NUDIX_hydrolase_dom"/>
</dbReference>
<name>A0A1F6N4C4_9BACT</name>
<evidence type="ECO:0000256" key="2">
    <source>
        <dbReference type="ARBA" id="ARBA00022801"/>
    </source>
</evidence>
<dbReference type="PANTHER" id="PTHR43046">
    <property type="entry name" value="GDP-MANNOSE MANNOSYL HYDROLASE"/>
    <property type="match status" value="1"/>
</dbReference>
<dbReference type="Proteomes" id="UP000177040">
    <property type="component" value="Unassembled WGS sequence"/>
</dbReference>
<organism evidence="4 5">
    <name type="scientific">Candidatus Magasanikbacteria bacterium RIFCSPLOWO2_01_FULL_40_15</name>
    <dbReference type="NCBI Taxonomy" id="1798686"/>
    <lineage>
        <taxon>Bacteria</taxon>
        <taxon>Candidatus Magasanikiibacteriota</taxon>
    </lineage>
</organism>
<reference evidence="4 5" key="1">
    <citation type="journal article" date="2016" name="Nat. Commun.">
        <title>Thousands of microbial genomes shed light on interconnected biogeochemical processes in an aquifer system.</title>
        <authorList>
            <person name="Anantharaman K."/>
            <person name="Brown C.T."/>
            <person name="Hug L.A."/>
            <person name="Sharon I."/>
            <person name="Castelle C.J."/>
            <person name="Probst A.J."/>
            <person name="Thomas B.C."/>
            <person name="Singh A."/>
            <person name="Wilkins M.J."/>
            <person name="Karaoz U."/>
            <person name="Brodie E.L."/>
            <person name="Williams K.H."/>
            <person name="Hubbard S.S."/>
            <person name="Banfield J.F."/>
        </authorList>
    </citation>
    <scope>NUCLEOTIDE SEQUENCE [LARGE SCALE GENOMIC DNA]</scope>
</reference>
<dbReference type="PANTHER" id="PTHR43046:SF16">
    <property type="entry name" value="ADP-RIBOSE PYROPHOSPHATASE YJHB-RELATED"/>
    <property type="match status" value="1"/>
</dbReference>
<proteinExistence type="predicted"/>